<name>A0A829YKX9_9GAMM</name>
<dbReference type="AlphaFoldDB" id="A0A829YKX9"/>
<proteinExistence type="predicted"/>
<dbReference type="EMBL" id="BLJN01000006">
    <property type="protein sequence ID" value="GFE83452.1"/>
    <property type="molecule type" value="Genomic_DNA"/>
</dbReference>
<evidence type="ECO:0000313" key="2">
    <source>
        <dbReference type="Proteomes" id="UP000445000"/>
    </source>
</evidence>
<organism evidence="1 2">
    <name type="scientific">Steroidobacter agaridevorans</name>
    <dbReference type="NCBI Taxonomy" id="2695856"/>
    <lineage>
        <taxon>Bacteria</taxon>
        <taxon>Pseudomonadati</taxon>
        <taxon>Pseudomonadota</taxon>
        <taxon>Gammaproteobacteria</taxon>
        <taxon>Steroidobacterales</taxon>
        <taxon>Steroidobacteraceae</taxon>
        <taxon>Steroidobacter</taxon>
    </lineage>
</organism>
<evidence type="ECO:0000313" key="1">
    <source>
        <dbReference type="EMBL" id="GFE83452.1"/>
    </source>
</evidence>
<sequence>MSSAWENFFAATVVLASAGPIKHRLAEAYREHLADLEEDELPREIRDEFSSLSSAMSCVRPMKGENPIQATVRKMSDLEAGGFAVRIVGMLGVLARLQAAQRAPKLRAVGED</sequence>
<dbReference type="Proteomes" id="UP000445000">
    <property type="component" value="Unassembled WGS sequence"/>
</dbReference>
<comment type="caution">
    <text evidence="1">The sequence shown here is derived from an EMBL/GenBank/DDBJ whole genome shotgun (WGS) entry which is preliminary data.</text>
</comment>
<keyword evidence="2" id="KW-1185">Reference proteome</keyword>
<reference evidence="2" key="1">
    <citation type="submission" date="2020-01" db="EMBL/GenBank/DDBJ databases">
        <title>'Steroidobacter agaridevorans' sp. nov., agar-degrading bacteria isolated from rhizosphere soils.</title>
        <authorList>
            <person name="Ikenaga M."/>
            <person name="Kataoka M."/>
            <person name="Murouchi A."/>
            <person name="Katsuragi S."/>
            <person name="Sakai M."/>
        </authorList>
    </citation>
    <scope>NUCLEOTIDE SEQUENCE [LARGE SCALE GENOMIC DNA]</scope>
    <source>
        <strain evidence="2">YU21-B</strain>
    </source>
</reference>
<protein>
    <submittedName>
        <fullName evidence="1">Uncharacterized protein</fullName>
    </submittedName>
</protein>
<dbReference type="RefSeq" id="WP_161815070.1">
    <property type="nucleotide sequence ID" value="NZ_BLJN01000006.1"/>
</dbReference>
<gene>
    <name evidence="1" type="ORF">GCM10011487_54520</name>
</gene>
<accession>A0A829YKX9</accession>